<protein>
    <submittedName>
        <fullName evidence="3">CPBP family intramembrane metalloprotease</fullName>
    </submittedName>
</protein>
<dbReference type="InterPro" id="IPR052710">
    <property type="entry name" value="CAAX_protease"/>
</dbReference>
<keyword evidence="1" id="KW-0472">Membrane</keyword>
<dbReference type="GO" id="GO:0008237">
    <property type="term" value="F:metallopeptidase activity"/>
    <property type="evidence" value="ECO:0007669"/>
    <property type="project" value="UniProtKB-KW"/>
</dbReference>
<reference evidence="3 4" key="1">
    <citation type="submission" date="2019-09" db="EMBL/GenBank/DDBJ databases">
        <title>Nocardioides panacisoli sp. nov., isolated from the soil of a ginseng field.</title>
        <authorList>
            <person name="Cho C."/>
        </authorList>
    </citation>
    <scope>NUCLEOTIDE SEQUENCE [LARGE SCALE GENOMIC DNA]</scope>
    <source>
        <strain evidence="3 4">BN130099</strain>
    </source>
</reference>
<evidence type="ECO:0000256" key="1">
    <source>
        <dbReference type="SAM" id="Phobius"/>
    </source>
</evidence>
<feature type="transmembrane region" description="Helical" evidence="1">
    <location>
        <begin position="144"/>
        <end position="161"/>
    </location>
</feature>
<dbReference type="Pfam" id="PF02517">
    <property type="entry name" value="Rce1-like"/>
    <property type="match status" value="1"/>
</dbReference>
<dbReference type="AlphaFoldDB" id="A0A5B1LD38"/>
<dbReference type="InterPro" id="IPR003675">
    <property type="entry name" value="Rce1/LyrA-like_dom"/>
</dbReference>
<dbReference type="GO" id="GO:0006508">
    <property type="term" value="P:proteolysis"/>
    <property type="evidence" value="ECO:0007669"/>
    <property type="project" value="UniProtKB-KW"/>
</dbReference>
<sequence length="304" mass="31556">MPSAEPTPAGPALRYHQLHLLGRASWGWTILGVLGLTVALFLLQTLLVLPFWSPSDPLTPIGLAMTCVALAAMTPTAAGLTELAHRVPARALASVVGRLRWRWMLTCAGLAVLAIGASLLLSQFLPESGGAQFGSSANDATSRTLAFALVIVLLVPLQAAGEEFAFRGYLTQAFGGAVTGCLSTAVAVAVPAVLFALAHGVQDAPVFIDRLAFGLVAGLLVIRTGGLEAGIALHVLNNGVFFGLSLAFGDIGEALAPVAGTWWLLPGTLVQSLGYLALVEWAARRRGVATSAAQGVLERPRPRV</sequence>
<evidence type="ECO:0000313" key="4">
    <source>
        <dbReference type="Proteomes" id="UP000325003"/>
    </source>
</evidence>
<feature type="transmembrane region" description="Helical" evidence="1">
    <location>
        <begin position="26"/>
        <end position="52"/>
    </location>
</feature>
<name>A0A5B1LD38_9ACTN</name>
<dbReference type="PANTHER" id="PTHR36435:SF1">
    <property type="entry name" value="CAAX AMINO TERMINAL PROTEASE FAMILY PROTEIN"/>
    <property type="match status" value="1"/>
</dbReference>
<feature type="transmembrane region" description="Helical" evidence="1">
    <location>
        <begin position="260"/>
        <end position="278"/>
    </location>
</feature>
<dbReference type="EMBL" id="VUJV01000003">
    <property type="protein sequence ID" value="KAA1418565.1"/>
    <property type="molecule type" value="Genomic_DNA"/>
</dbReference>
<evidence type="ECO:0000259" key="2">
    <source>
        <dbReference type="Pfam" id="PF02517"/>
    </source>
</evidence>
<dbReference type="PANTHER" id="PTHR36435">
    <property type="entry name" value="SLR1288 PROTEIN"/>
    <property type="match status" value="1"/>
</dbReference>
<reference evidence="3 4" key="2">
    <citation type="submission" date="2019-09" db="EMBL/GenBank/DDBJ databases">
        <authorList>
            <person name="Jin C."/>
        </authorList>
    </citation>
    <scope>NUCLEOTIDE SEQUENCE [LARGE SCALE GENOMIC DNA]</scope>
    <source>
        <strain evidence="3 4">BN130099</strain>
    </source>
</reference>
<feature type="transmembrane region" description="Helical" evidence="1">
    <location>
        <begin position="229"/>
        <end position="248"/>
    </location>
</feature>
<proteinExistence type="predicted"/>
<feature type="transmembrane region" description="Helical" evidence="1">
    <location>
        <begin position="173"/>
        <end position="198"/>
    </location>
</feature>
<feature type="domain" description="CAAX prenyl protease 2/Lysostaphin resistance protein A-like" evidence="2">
    <location>
        <begin position="147"/>
        <end position="239"/>
    </location>
</feature>
<keyword evidence="4" id="KW-1185">Reference proteome</keyword>
<feature type="transmembrane region" description="Helical" evidence="1">
    <location>
        <begin position="101"/>
        <end position="124"/>
    </location>
</feature>
<feature type="transmembrane region" description="Helical" evidence="1">
    <location>
        <begin position="204"/>
        <end position="222"/>
    </location>
</feature>
<dbReference type="RefSeq" id="WP_149727904.1">
    <property type="nucleotide sequence ID" value="NZ_VUJV01000003.1"/>
</dbReference>
<comment type="caution">
    <text evidence="3">The sequence shown here is derived from an EMBL/GenBank/DDBJ whole genome shotgun (WGS) entry which is preliminary data.</text>
</comment>
<dbReference type="GO" id="GO:0080120">
    <property type="term" value="P:CAAX-box protein maturation"/>
    <property type="evidence" value="ECO:0007669"/>
    <property type="project" value="UniProtKB-ARBA"/>
</dbReference>
<dbReference type="Proteomes" id="UP000325003">
    <property type="component" value="Unassembled WGS sequence"/>
</dbReference>
<accession>A0A5B1LD38</accession>
<keyword evidence="3" id="KW-0645">Protease</keyword>
<keyword evidence="3" id="KW-0482">Metalloprotease</keyword>
<keyword evidence="1" id="KW-1133">Transmembrane helix</keyword>
<gene>
    <name evidence="3" type="ORF">F0U44_08655</name>
</gene>
<feature type="transmembrane region" description="Helical" evidence="1">
    <location>
        <begin position="58"/>
        <end position="80"/>
    </location>
</feature>
<keyword evidence="3" id="KW-0378">Hydrolase</keyword>
<evidence type="ECO:0000313" key="3">
    <source>
        <dbReference type="EMBL" id="KAA1418565.1"/>
    </source>
</evidence>
<organism evidence="3 4">
    <name type="scientific">Nocardioides humilatus</name>
    <dbReference type="NCBI Taxonomy" id="2607660"/>
    <lineage>
        <taxon>Bacteria</taxon>
        <taxon>Bacillati</taxon>
        <taxon>Actinomycetota</taxon>
        <taxon>Actinomycetes</taxon>
        <taxon>Propionibacteriales</taxon>
        <taxon>Nocardioidaceae</taxon>
        <taxon>Nocardioides</taxon>
    </lineage>
</organism>
<dbReference type="GO" id="GO:0004175">
    <property type="term" value="F:endopeptidase activity"/>
    <property type="evidence" value="ECO:0007669"/>
    <property type="project" value="UniProtKB-ARBA"/>
</dbReference>
<keyword evidence="1" id="KW-0812">Transmembrane</keyword>